<dbReference type="NCBIfam" id="TIGR01447">
    <property type="entry name" value="recD"/>
    <property type="match status" value="1"/>
</dbReference>
<dbReference type="GO" id="GO:0006302">
    <property type="term" value="P:double-strand break repair"/>
    <property type="evidence" value="ECO:0007669"/>
    <property type="project" value="InterPro"/>
</dbReference>
<evidence type="ECO:0000313" key="6">
    <source>
        <dbReference type="Proteomes" id="UP000001880"/>
    </source>
</evidence>
<feature type="domain" description="AAA+ ATPase" evidence="4">
    <location>
        <begin position="277"/>
        <end position="491"/>
    </location>
</feature>
<dbReference type="EMBL" id="CP001804">
    <property type="protein sequence ID" value="ACY17625.1"/>
    <property type="molecule type" value="Genomic_DNA"/>
</dbReference>
<evidence type="ECO:0000256" key="2">
    <source>
        <dbReference type="ARBA" id="ARBA00022840"/>
    </source>
</evidence>
<dbReference type="GO" id="GO:0005524">
    <property type="term" value="F:ATP binding"/>
    <property type="evidence" value="ECO:0007669"/>
    <property type="project" value="UniProtKB-KW"/>
</dbReference>
<keyword evidence="6" id="KW-1185">Reference proteome</keyword>
<dbReference type="KEGG" id="hoh:Hoch_5137"/>
<dbReference type="GO" id="GO:0009338">
    <property type="term" value="C:exodeoxyribonuclease V complex"/>
    <property type="evidence" value="ECO:0007669"/>
    <property type="project" value="InterPro"/>
</dbReference>
<gene>
    <name evidence="5" type="ordered locus">Hoch_5137</name>
</gene>
<dbReference type="GO" id="GO:0017116">
    <property type="term" value="F:single-stranded DNA helicase activity"/>
    <property type="evidence" value="ECO:0007669"/>
    <property type="project" value="TreeGrafter"/>
</dbReference>
<evidence type="ECO:0000259" key="4">
    <source>
        <dbReference type="SMART" id="SM00382"/>
    </source>
</evidence>
<reference evidence="5 6" key="1">
    <citation type="journal article" date="2010" name="Stand. Genomic Sci.">
        <title>Complete genome sequence of Haliangium ochraceum type strain (SMP-2).</title>
        <authorList>
            <consortium name="US DOE Joint Genome Institute (JGI-PGF)"/>
            <person name="Ivanova N."/>
            <person name="Daum C."/>
            <person name="Lang E."/>
            <person name="Abt B."/>
            <person name="Kopitz M."/>
            <person name="Saunders E."/>
            <person name="Lapidus A."/>
            <person name="Lucas S."/>
            <person name="Glavina Del Rio T."/>
            <person name="Nolan M."/>
            <person name="Tice H."/>
            <person name="Copeland A."/>
            <person name="Cheng J.F."/>
            <person name="Chen F."/>
            <person name="Bruce D."/>
            <person name="Goodwin L."/>
            <person name="Pitluck S."/>
            <person name="Mavromatis K."/>
            <person name="Pati A."/>
            <person name="Mikhailova N."/>
            <person name="Chen A."/>
            <person name="Palaniappan K."/>
            <person name="Land M."/>
            <person name="Hauser L."/>
            <person name="Chang Y.J."/>
            <person name="Jeffries C.D."/>
            <person name="Detter J.C."/>
            <person name="Brettin T."/>
            <person name="Rohde M."/>
            <person name="Goker M."/>
            <person name="Bristow J."/>
            <person name="Markowitz V."/>
            <person name="Eisen J.A."/>
            <person name="Hugenholtz P."/>
            <person name="Kyrpides N.C."/>
            <person name="Klenk H.P."/>
        </authorList>
    </citation>
    <scope>NUCLEOTIDE SEQUENCE [LARGE SCALE GENOMIC DNA]</scope>
    <source>
        <strain evidence="6">DSM 14365 / CIP 107738 / JCM 11303 / AJ 13395 / SMP-2</strain>
    </source>
</reference>
<keyword evidence="1" id="KW-0547">Nucleotide-binding</keyword>
<dbReference type="PANTHER" id="PTHR43788:SF6">
    <property type="entry name" value="DNA HELICASE B"/>
    <property type="match status" value="1"/>
</dbReference>
<evidence type="ECO:0000256" key="1">
    <source>
        <dbReference type="ARBA" id="ARBA00022741"/>
    </source>
</evidence>
<dbReference type="STRING" id="502025.Hoch_5137"/>
<protein>
    <submittedName>
        <fullName evidence="5">Exodeoxyribonuclease V</fullName>
        <ecNumber evidence="5">3.1.11.5</ecNumber>
    </submittedName>
</protein>
<dbReference type="CDD" id="cd17933">
    <property type="entry name" value="DEXSc_RecD-like"/>
    <property type="match status" value="1"/>
</dbReference>
<dbReference type="InterPro" id="IPR006344">
    <property type="entry name" value="RecD"/>
</dbReference>
<dbReference type="GO" id="GO:0006310">
    <property type="term" value="P:DNA recombination"/>
    <property type="evidence" value="ECO:0007669"/>
    <property type="project" value="InterPro"/>
</dbReference>
<feature type="region of interest" description="Disordered" evidence="3">
    <location>
        <begin position="204"/>
        <end position="225"/>
    </location>
</feature>
<dbReference type="SMART" id="SM00382">
    <property type="entry name" value="AAA"/>
    <property type="match status" value="1"/>
</dbReference>
<dbReference type="Gene3D" id="3.40.50.300">
    <property type="entry name" value="P-loop containing nucleotide triphosphate hydrolases"/>
    <property type="match status" value="2"/>
</dbReference>
<dbReference type="SUPFAM" id="SSF52540">
    <property type="entry name" value="P-loop containing nucleoside triphosphate hydrolases"/>
    <property type="match status" value="2"/>
</dbReference>
<dbReference type="Pfam" id="PF13245">
    <property type="entry name" value="AAA_19"/>
    <property type="match status" value="1"/>
</dbReference>
<feature type="compositionally biased region" description="Low complexity" evidence="3">
    <location>
        <begin position="210"/>
        <end position="225"/>
    </location>
</feature>
<dbReference type="CDD" id="cd18809">
    <property type="entry name" value="SF1_C_RecD"/>
    <property type="match status" value="1"/>
</dbReference>
<dbReference type="InterPro" id="IPR050534">
    <property type="entry name" value="Coronavir_polyprotein_1ab"/>
</dbReference>
<keyword evidence="2" id="KW-0067">ATP-binding</keyword>
<dbReference type="Proteomes" id="UP000001880">
    <property type="component" value="Chromosome"/>
</dbReference>
<dbReference type="Pfam" id="PF13538">
    <property type="entry name" value="UvrD_C_2"/>
    <property type="match status" value="1"/>
</dbReference>
<dbReference type="GO" id="GO:0008854">
    <property type="term" value="F:exodeoxyribonuclease V activity"/>
    <property type="evidence" value="ECO:0007669"/>
    <property type="project" value="UniProtKB-EC"/>
</dbReference>
<dbReference type="PANTHER" id="PTHR43788">
    <property type="entry name" value="DNA2/NAM7 HELICASE FAMILY MEMBER"/>
    <property type="match status" value="1"/>
</dbReference>
<dbReference type="AlphaFoldDB" id="D0LWH5"/>
<accession>D0LWH5</accession>
<dbReference type="InterPro" id="IPR003593">
    <property type="entry name" value="AAA+_ATPase"/>
</dbReference>
<organism evidence="5 6">
    <name type="scientific">Haliangium ochraceum (strain DSM 14365 / JCM 11303 / SMP-2)</name>
    <dbReference type="NCBI Taxonomy" id="502025"/>
    <lineage>
        <taxon>Bacteria</taxon>
        <taxon>Pseudomonadati</taxon>
        <taxon>Myxococcota</taxon>
        <taxon>Polyangia</taxon>
        <taxon>Haliangiales</taxon>
        <taxon>Kofleriaceae</taxon>
        <taxon>Haliangium</taxon>
    </lineage>
</organism>
<dbReference type="EC" id="3.1.11.5" evidence="5"/>
<dbReference type="HAMAP" id="MF_01487">
    <property type="entry name" value="RecD"/>
    <property type="match status" value="1"/>
</dbReference>
<evidence type="ECO:0000313" key="5">
    <source>
        <dbReference type="EMBL" id="ACY17625.1"/>
    </source>
</evidence>
<name>D0LWH5_HALO1</name>
<sequence>MKRSWLQISPRGTARERYEQRVGLAPLASAAAAETSADSDAAAASEAERDAGERERLASFFRNVAAGAHAHDLGDESLYLAEELAELQWSLAGRHKRAVALLALATMISARQGSSRLPIDLAPDGYLARLLGSLLSAGEMQLAPAEVLRDIEALPRLPALDKVIGRPGEYRPLIFSDGCIYQHRMLWCEDQLAARLRERLGGARDDTSMAGRAAPRTTAGTAAGAAGDSAGAVAGDAASEDAASAALAAVLARPAMVGADAVVLSDEQAAAVRAATRQRFCVISGGPGTGKTAIVVTILRTLARLGESPESALLAAPTGKAANRMGSSIRSALLAVPDPDPVDRQLLERASEPQTLHRLLGYVPVLDRFRQHENNPLRARTVIVDEASMIDAELMERLLRAVPSETRLVLLGDADQLPSVDAGAVLRDLVAAGTGDDGGFARRLTHSYRMDVRDPAGRAILGAAQAMNRGETALALPIRRAAKELQWHGIELLDTVGATGATEGTTAPAADIAAVNDFVDHWYDKRIASDREFARLSTKTFQRHDDAFTPEDAADLRALMSIYERSRLLTVTRRYDTGAEAINRRLHRRVITAASVDYGPDFYPGEPVMMRRNDYERGLFNGDQGVVVRVSENGEPQRFRLAFARGEEFAVFSLDALRMHVELAFAMTVHKSQGSEFSEVALVLPLEAIPLATREMLYTGVTRARRAVVLVGAPALLRTAIAQRGERFSGLADKLAPAPDGAAYAEVRG</sequence>
<keyword evidence="5" id="KW-0378">Hydrolase</keyword>
<dbReference type="InterPro" id="IPR027417">
    <property type="entry name" value="P-loop_NTPase"/>
</dbReference>
<proteinExistence type="inferred from homology"/>
<dbReference type="RefSeq" id="WP_012830217.1">
    <property type="nucleotide sequence ID" value="NC_013440.1"/>
</dbReference>
<dbReference type="InterPro" id="IPR027785">
    <property type="entry name" value="UvrD-like_helicase_C"/>
</dbReference>
<dbReference type="HOGENOM" id="CLU_007524_1_2_7"/>
<dbReference type="eggNOG" id="COG0507">
    <property type="taxonomic scope" value="Bacteria"/>
</dbReference>
<evidence type="ECO:0000256" key="3">
    <source>
        <dbReference type="SAM" id="MobiDB-lite"/>
    </source>
</evidence>